<dbReference type="EMBL" id="VUMB01000003">
    <property type="protein sequence ID" value="MSS39170.1"/>
    <property type="molecule type" value="Genomic_DNA"/>
</dbReference>
<dbReference type="GO" id="GO:0051745">
    <property type="term" value="F:4-hydroxy-3-methylbut-2-enyl diphosphate reductase activity"/>
    <property type="evidence" value="ECO:0007669"/>
    <property type="project" value="UniProtKB-UniRule"/>
</dbReference>
<reference evidence="6 7" key="1">
    <citation type="submission" date="2019-08" db="EMBL/GenBank/DDBJ databases">
        <title>In-depth cultivation of the pig gut microbiome towards novel bacterial diversity and tailored functional studies.</title>
        <authorList>
            <person name="Wylensek D."/>
            <person name="Hitch T.C.A."/>
            <person name="Clavel T."/>
        </authorList>
    </citation>
    <scope>NUCLEOTIDE SEQUENCE [LARGE SCALE GENOMIC DNA]</scope>
    <source>
        <strain evidence="6 7">BL-389-WT-3D</strain>
    </source>
</reference>
<proteinExistence type="inferred from homology"/>
<feature type="binding site" evidence="5">
    <location>
        <position position="268"/>
    </location>
    <ligand>
        <name>(2E)-4-hydroxy-3-methylbut-2-enyl diphosphate</name>
        <dbReference type="ChEBI" id="CHEBI:128753"/>
    </ligand>
</feature>
<dbReference type="Proteomes" id="UP000462363">
    <property type="component" value="Unassembled WGS sequence"/>
</dbReference>
<dbReference type="PANTHER" id="PTHR30426">
    <property type="entry name" value="4-HYDROXY-3-METHYLBUT-2-ENYL DIPHOSPHATE REDUCTASE"/>
    <property type="match status" value="1"/>
</dbReference>
<dbReference type="UniPathway" id="UPA00059">
    <property type="reaction ID" value="UER00105"/>
</dbReference>
<evidence type="ECO:0000313" key="6">
    <source>
        <dbReference type="EMBL" id="MSS39170.1"/>
    </source>
</evidence>
<keyword evidence="5" id="KW-0414">Isoprene biosynthesis</keyword>
<feature type="binding site" evidence="5">
    <location>
        <position position="226"/>
    </location>
    <ligand>
        <name>isopentenyl diphosphate</name>
        <dbReference type="ChEBI" id="CHEBI:128769"/>
    </ligand>
</feature>
<dbReference type="HAMAP" id="MF_00191">
    <property type="entry name" value="IspH"/>
    <property type="match status" value="1"/>
</dbReference>
<feature type="binding site" evidence="5">
    <location>
        <position position="127"/>
    </location>
    <ligand>
        <name>dimethylallyl diphosphate</name>
        <dbReference type="ChEBI" id="CHEBI:57623"/>
    </ligand>
</feature>
<dbReference type="Gene3D" id="3.40.1010.20">
    <property type="entry name" value="4-hydroxy-3-methylbut-2-enyl diphosphate reductase, catalytic domain"/>
    <property type="match status" value="2"/>
</dbReference>
<feature type="binding site" evidence="5">
    <location>
        <position position="225"/>
    </location>
    <ligand>
        <name>(2E)-4-hydroxy-3-methylbut-2-enyl diphosphate</name>
        <dbReference type="ChEBI" id="CHEBI:128753"/>
    </ligand>
</feature>
<feature type="binding site" evidence="5">
    <location>
        <position position="127"/>
    </location>
    <ligand>
        <name>isopentenyl diphosphate</name>
        <dbReference type="ChEBI" id="CHEBI:128769"/>
    </ligand>
</feature>
<feature type="binding site" evidence="5">
    <location>
        <position position="77"/>
    </location>
    <ligand>
        <name>dimethylallyl diphosphate</name>
        <dbReference type="ChEBI" id="CHEBI:57623"/>
    </ligand>
</feature>
<feature type="binding site" evidence="5">
    <location>
        <position position="77"/>
    </location>
    <ligand>
        <name>isopentenyl diphosphate</name>
        <dbReference type="ChEBI" id="CHEBI:128769"/>
    </ligand>
</feature>
<keyword evidence="3 5" id="KW-0408">Iron</keyword>
<dbReference type="GO" id="GO:0016114">
    <property type="term" value="P:terpenoid biosynthetic process"/>
    <property type="evidence" value="ECO:0007669"/>
    <property type="project" value="UniProtKB-UniRule"/>
</dbReference>
<dbReference type="NCBIfam" id="NF002187">
    <property type="entry name" value="PRK01045.1-1"/>
    <property type="match status" value="1"/>
</dbReference>
<comment type="similarity">
    <text evidence="5">Belongs to the IspH family.</text>
</comment>
<dbReference type="CDD" id="cd13944">
    <property type="entry name" value="lytB_ispH"/>
    <property type="match status" value="1"/>
</dbReference>
<dbReference type="RefSeq" id="WP_154322638.1">
    <property type="nucleotide sequence ID" value="NZ_CP045695.1"/>
</dbReference>
<dbReference type="NCBIfam" id="TIGR00216">
    <property type="entry name" value="ispH_lytB"/>
    <property type="match status" value="1"/>
</dbReference>
<feature type="binding site" evidence="5">
    <location>
        <position position="224"/>
    </location>
    <ligand>
        <name>dimethylallyl diphosphate</name>
        <dbReference type="ChEBI" id="CHEBI:57623"/>
    </ligand>
</feature>
<keyword evidence="4 5" id="KW-0411">Iron-sulfur</keyword>
<feature type="binding site" evidence="5">
    <location>
        <position position="168"/>
    </location>
    <ligand>
        <name>(2E)-4-hydroxy-3-methylbut-2-enyl diphosphate</name>
        <dbReference type="ChEBI" id="CHEBI:128753"/>
    </ligand>
</feature>
<dbReference type="GO" id="GO:0046872">
    <property type="term" value="F:metal ion binding"/>
    <property type="evidence" value="ECO:0007669"/>
    <property type="project" value="UniProtKB-KW"/>
</dbReference>
<comment type="cofactor">
    <cofactor evidence="5">
        <name>[4Fe-4S] cluster</name>
        <dbReference type="ChEBI" id="CHEBI:49883"/>
    </cofactor>
    <text evidence="5">Binds 1 [4Fe-4S] cluster per subunit.</text>
</comment>
<keyword evidence="1 5" id="KW-0004">4Fe-4S</keyword>
<gene>
    <name evidence="5 6" type="primary">ispH</name>
    <name evidence="6" type="ORF">FYJ37_02070</name>
</gene>
<feature type="binding site" evidence="5">
    <location>
        <position position="12"/>
    </location>
    <ligand>
        <name>[4Fe-4S] cluster</name>
        <dbReference type="ChEBI" id="CHEBI:49883"/>
    </ligand>
</feature>
<dbReference type="Pfam" id="PF02401">
    <property type="entry name" value="LYTB"/>
    <property type="match status" value="1"/>
</dbReference>
<feature type="binding site" evidence="5">
    <location>
        <position position="77"/>
    </location>
    <ligand>
        <name>(2E)-4-hydroxy-3-methylbut-2-enyl diphosphate</name>
        <dbReference type="ChEBI" id="CHEBI:128753"/>
    </ligand>
</feature>
<dbReference type="GO" id="GO:0019288">
    <property type="term" value="P:isopentenyl diphosphate biosynthetic process, methylerythritol 4-phosphate pathway"/>
    <property type="evidence" value="ECO:0007669"/>
    <property type="project" value="UniProtKB-UniRule"/>
</dbReference>
<feature type="binding site" evidence="5">
    <location>
        <position position="268"/>
    </location>
    <ligand>
        <name>isopentenyl diphosphate</name>
        <dbReference type="ChEBI" id="CHEBI:128769"/>
    </ligand>
</feature>
<name>A0A844F6D4_CLOSV</name>
<comment type="pathway">
    <text evidence="5">Isoprenoid biosynthesis; isopentenyl diphosphate biosynthesis via DXP pathway; isopentenyl diphosphate from 1-deoxy-D-xylulose 5-phosphate: step 6/6.</text>
</comment>
<feature type="binding site" evidence="5">
    <location>
        <position position="42"/>
    </location>
    <ligand>
        <name>dimethylallyl diphosphate</name>
        <dbReference type="ChEBI" id="CHEBI:57623"/>
    </ligand>
</feature>
<dbReference type="EC" id="1.17.7.4" evidence="5"/>
<feature type="binding site" evidence="5">
    <location>
        <position position="99"/>
    </location>
    <ligand>
        <name>[4Fe-4S] cluster</name>
        <dbReference type="ChEBI" id="CHEBI:49883"/>
    </ligand>
</feature>
<evidence type="ECO:0000256" key="1">
    <source>
        <dbReference type="ARBA" id="ARBA00022485"/>
    </source>
</evidence>
<feature type="binding site" evidence="5">
    <location>
        <position position="42"/>
    </location>
    <ligand>
        <name>isopentenyl diphosphate</name>
        <dbReference type="ChEBI" id="CHEBI:128769"/>
    </ligand>
</feature>
<dbReference type="Gene3D" id="3.40.50.11270">
    <property type="match status" value="1"/>
</dbReference>
<feature type="binding site" evidence="5">
    <location>
        <position position="127"/>
    </location>
    <ligand>
        <name>(2E)-4-hydroxy-3-methylbut-2-enyl diphosphate</name>
        <dbReference type="ChEBI" id="CHEBI:128753"/>
    </ligand>
</feature>
<keyword evidence="5 6" id="KW-0560">Oxidoreductase</keyword>
<dbReference type="AlphaFoldDB" id="A0A844F6D4"/>
<feature type="binding site" evidence="5">
    <location>
        <position position="224"/>
    </location>
    <ligand>
        <name>isopentenyl diphosphate</name>
        <dbReference type="ChEBI" id="CHEBI:128769"/>
    </ligand>
</feature>
<keyword evidence="2 5" id="KW-0479">Metal-binding</keyword>
<feature type="binding site" evidence="5">
    <location>
        <position position="42"/>
    </location>
    <ligand>
        <name>(2E)-4-hydroxy-3-methylbut-2-enyl diphosphate</name>
        <dbReference type="ChEBI" id="CHEBI:128753"/>
    </ligand>
</feature>
<comment type="catalytic activity">
    <reaction evidence="5">
        <text>isopentenyl diphosphate + 2 oxidized [2Fe-2S]-[ferredoxin] + H2O = (2E)-4-hydroxy-3-methylbut-2-enyl diphosphate + 2 reduced [2Fe-2S]-[ferredoxin] + 2 H(+)</text>
        <dbReference type="Rhea" id="RHEA:24488"/>
        <dbReference type="Rhea" id="RHEA-COMP:10000"/>
        <dbReference type="Rhea" id="RHEA-COMP:10001"/>
        <dbReference type="ChEBI" id="CHEBI:15377"/>
        <dbReference type="ChEBI" id="CHEBI:15378"/>
        <dbReference type="ChEBI" id="CHEBI:33737"/>
        <dbReference type="ChEBI" id="CHEBI:33738"/>
        <dbReference type="ChEBI" id="CHEBI:128753"/>
        <dbReference type="ChEBI" id="CHEBI:128769"/>
        <dbReference type="EC" id="1.17.7.4"/>
    </reaction>
</comment>
<dbReference type="GO" id="GO:0051539">
    <property type="term" value="F:4 iron, 4 sulfur cluster binding"/>
    <property type="evidence" value="ECO:0007669"/>
    <property type="project" value="UniProtKB-UniRule"/>
</dbReference>
<comment type="pathway">
    <text evidence="5">Isoprenoid biosynthesis; dimethylallyl diphosphate biosynthesis; dimethylallyl diphosphate from (2E)-4-hydroxy-3-methylbutenyl diphosphate: step 1/1.</text>
</comment>
<evidence type="ECO:0000256" key="5">
    <source>
        <dbReference type="HAMAP-Rule" id="MF_00191"/>
    </source>
</evidence>
<evidence type="ECO:0000313" key="7">
    <source>
        <dbReference type="Proteomes" id="UP000462363"/>
    </source>
</evidence>
<dbReference type="PANTHER" id="PTHR30426:SF0">
    <property type="entry name" value="4-HYDROXY-3-METHYLBUT-2-ENYL DIPHOSPHATE REDUCTASE"/>
    <property type="match status" value="1"/>
</dbReference>
<evidence type="ECO:0000256" key="4">
    <source>
        <dbReference type="ARBA" id="ARBA00023014"/>
    </source>
</evidence>
<evidence type="ECO:0000256" key="2">
    <source>
        <dbReference type="ARBA" id="ARBA00022723"/>
    </source>
</evidence>
<comment type="catalytic activity">
    <reaction evidence="5">
        <text>dimethylallyl diphosphate + 2 oxidized [2Fe-2S]-[ferredoxin] + H2O = (2E)-4-hydroxy-3-methylbut-2-enyl diphosphate + 2 reduced [2Fe-2S]-[ferredoxin] + 2 H(+)</text>
        <dbReference type="Rhea" id="RHEA:24825"/>
        <dbReference type="Rhea" id="RHEA-COMP:10000"/>
        <dbReference type="Rhea" id="RHEA-COMP:10001"/>
        <dbReference type="ChEBI" id="CHEBI:15377"/>
        <dbReference type="ChEBI" id="CHEBI:15378"/>
        <dbReference type="ChEBI" id="CHEBI:33737"/>
        <dbReference type="ChEBI" id="CHEBI:33738"/>
        <dbReference type="ChEBI" id="CHEBI:57623"/>
        <dbReference type="ChEBI" id="CHEBI:128753"/>
        <dbReference type="EC" id="1.17.7.4"/>
    </reaction>
</comment>
<feature type="binding site" evidence="5">
    <location>
        <position position="225"/>
    </location>
    <ligand>
        <name>isopentenyl diphosphate</name>
        <dbReference type="ChEBI" id="CHEBI:128769"/>
    </ligand>
</feature>
<comment type="function">
    <text evidence="5">Catalyzes the conversion of 1-hydroxy-2-methyl-2-(E)-butenyl 4-diphosphate (HMBPP) into a mixture of isopentenyl diphosphate (IPP) and dimethylallyl diphosphate (DMAPP). Acts in the terminal step of the DOXP/MEP pathway for isoprenoid precursor biosynthesis.</text>
</comment>
<protein>
    <recommendedName>
        <fullName evidence="5">4-hydroxy-3-methylbut-2-enyl diphosphate reductase</fullName>
        <shortName evidence="5">HMBPP reductase</shortName>
        <ecNumber evidence="5">1.17.7.4</ecNumber>
    </recommendedName>
</protein>
<feature type="binding site" evidence="5">
    <location>
        <position position="224"/>
    </location>
    <ligand>
        <name>(2E)-4-hydroxy-3-methylbut-2-enyl diphosphate</name>
        <dbReference type="ChEBI" id="CHEBI:128753"/>
    </ligand>
</feature>
<feature type="binding site" evidence="5">
    <location>
        <position position="196"/>
    </location>
    <ligand>
        <name>[4Fe-4S] cluster</name>
        <dbReference type="ChEBI" id="CHEBI:49883"/>
    </ligand>
</feature>
<dbReference type="GO" id="GO:0050992">
    <property type="term" value="P:dimethylallyl diphosphate biosynthetic process"/>
    <property type="evidence" value="ECO:0007669"/>
    <property type="project" value="UniProtKB-UniRule"/>
</dbReference>
<dbReference type="InterPro" id="IPR003451">
    <property type="entry name" value="LytB/IspH"/>
</dbReference>
<evidence type="ECO:0000256" key="3">
    <source>
        <dbReference type="ARBA" id="ARBA00023004"/>
    </source>
</evidence>
<comment type="caution">
    <text evidence="6">The sequence shown here is derived from an EMBL/GenBank/DDBJ whole genome shotgun (WGS) entry which is preliminary data.</text>
</comment>
<feature type="active site" description="Proton donor" evidence="5">
    <location>
        <position position="129"/>
    </location>
</feature>
<feature type="binding site" evidence="5">
    <location>
        <position position="226"/>
    </location>
    <ligand>
        <name>(2E)-4-hydroxy-3-methylbut-2-enyl diphosphate</name>
        <dbReference type="ChEBI" id="CHEBI:128753"/>
    </ligand>
</feature>
<organism evidence="6 7">
    <name type="scientific">Clostridium scindens (strain JCM 10418 / VPI 12708)</name>
    <dbReference type="NCBI Taxonomy" id="29347"/>
    <lineage>
        <taxon>Bacteria</taxon>
        <taxon>Bacillati</taxon>
        <taxon>Bacillota</taxon>
        <taxon>Clostridia</taxon>
        <taxon>Lachnospirales</taxon>
        <taxon>Lachnospiraceae</taxon>
    </lineage>
</organism>
<feature type="binding site" evidence="5">
    <location>
        <position position="225"/>
    </location>
    <ligand>
        <name>dimethylallyl diphosphate</name>
        <dbReference type="ChEBI" id="CHEBI:57623"/>
    </ligand>
</feature>
<sequence>MKIELAKTAGFCFGVRRAVETVYEQVKHHQGEKIYTYGPIIHNEEVIKDLRRQGVEVINSEEELEKLEEGVVIIRSHGVPKAIYDKLEEKGLDCVDATCPFVKKIHNIVAEESQKGSHIVIIGNSEHPEVEGIKGWAGDDVTVIQTAEEAQHFRPPDTAQRICVVSQTTFNYNKFKELVEIITKKEYDIIVLNTICNATKERQQEARQIAERVDAMIVIGDKRSSNTQKLFEICGKACLNTYYIQTLDDFDMNQLRSVETVGITAGASTPNNIIEEVQNNVRINF</sequence>
<dbReference type="UniPathway" id="UPA00056">
    <property type="reaction ID" value="UER00097"/>
</dbReference>
<accession>A0A844F6D4</accession>
<feature type="binding site" evidence="5">
    <location>
        <position position="268"/>
    </location>
    <ligand>
        <name>dimethylallyl diphosphate</name>
        <dbReference type="ChEBI" id="CHEBI:57623"/>
    </ligand>
</feature>
<feature type="binding site" evidence="5">
    <location>
        <position position="226"/>
    </location>
    <ligand>
        <name>dimethylallyl diphosphate</name>
        <dbReference type="ChEBI" id="CHEBI:57623"/>
    </ligand>
</feature>